<dbReference type="SUPFAM" id="SSF51366">
    <property type="entry name" value="Ribulose-phoshate binding barrel"/>
    <property type="match status" value="1"/>
</dbReference>
<dbReference type="Gene3D" id="3.20.20.70">
    <property type="entry name" value="Aldolase class I"/>
    <property type="match status" value="1"/>
</dbReference>
<organism evidence="3">
    <name type="scientific">Cyprideis torosa</name>
    <dbReference type="NCBI Taxonomy" id="163714"/>
    <lineage>
        <taxon>Eukaryota</taxon>
        <taxon>Metazoa</taxon>
        <taxon>Ecdysozoa</taxon>
        <taxon>Arthropoda</taxon>
        <taxon>Crustacea</taxon>
        <taxon>Oligostraca</taxon>
        <taxon>Ostracoda</taxon>
        <taxon>Podocopa</taxon>
        <taxon>Podocopida</taxon>
        <taxon>Cytherocopina</taxon>
        <taxon>Cytheroidea</taxon>
        <taxon>Cytherideidae</taxon>
        <taxon>Cyprideis</taxon>
    </lineage>
</organism>
<keyword evidence="1" id="KW-0479">Metal-binding</keyword>
<dbReference type="Gene3D" id="3.40.50.1000">
    <property type="entry name" value="HAD superfamily/HAD-like"/>
    <property type="match status" value="1"/>
</dbReference>
<dbReference type="CDD" id="cd00429">
    <property type="entry name" value="RPE"/>
    <property type="match status" value="1"/>
</dbReference>
<dbReference type="EMBL" id="OB700925">
    <property type="protein sequence ID" value="CAD7238410.1"/>
    <property type="molecule type" value="Genomic_DNA"/>
</dbReference>
<dbReference type="InterPro" id="IPR013785">
    <property type="entry name" value="Aldolase_TIM"/>
</dbReference>
<feature type="non-terminal residue" evidence="3">
    <location>
        <position position="274"/>
    </location>
</feature>
<dbReference type="InterPro" id="IPR023198">
    <property type="entry name" value="PGP-like_dom2"/>
</dbReference>
<dbReference type="GO" id="GO:0005975">
    <property type="term" value="P:carbohydrate metabolic process"/>
    <property type="evidence" value="ECO:0007669"/>
    <property type="project" value="InterPro"/>
</dbReference>
<dbReference type="PANTHER" id="PTHR11749">
    <property type="entry name" value="RIBULOSE-5-PHOSPHATE-3-EPIMERASE"/>
    <property type="match status" value="1"/>
</dbReference>
<dbReference type="OrthoDB" id="10252785at2759"/>
<dbReference type="InterPro" id="IPR011060">
    <property type="entry name" value="RibuloseP-bd_barrel"/>
</dbReference>
<sequence>FAKAGASFITFHPEASDHVDRSLSLIRESGCKSGLVFNPATPLSYLDYVMDKVDVVLLMSVNPGFGGQKFIPATLDKLRQARKMIDDSGYDIRLEIDGGVKVDNIREIREAGADMFVAGSAIFGAAQASDPNGYDTVVNAMRAELEKAARVPDLAFCVDEMMKALGMPVRGEASVRQWVGNGVPKLVERALTNEMEGVPDAQLYEKAYPIFLDLYADNTSKRSCLYDGVREGLDYLESEGYRIGCVTNKAARFTMPLLTDLGIIDEFEIILAGD</sequence>
<keyword evidence="2" id="KW-0413">Isomerase</keyword>
<accession>A0A7R8X047</accession>
<dbReference type="InterPro" id="IPR041492">
    <property type="entry name" value="HAD_2"/>
</dbReference>
<protein>
    <submittedName>
        <fullName evidence="3">Uncharacterized protein</fullName>
    </submittedName>
</protein>
<proteinExistence type="predicted"/>
<dbReference type="Gene3D" id="1.10.150.240">
    <property type="entry name" value="Putative phosphatase, domain 2"/>
    <property type="match status" value="1"/>
</dbReference>
<dbReference type="SUPFAM" id="SSF56784">
    <property type="entry name" value="HAD-like"/>
    <property type="match status" value="1"/>
</dbReference>
<dbReference type="InterPro" id="IPR000056">
    <property type="entry name" value="Ribul_P_3_epim-like"/>
</dbReference>
<reference evidence="3" key="1">
    <citation type="submission" date="2020-11" db="EMBL/GenBank/DDBJ databases">
        <authorList>
            <person name="Tran Van P."/>
        </authorList>
    </citation>
    <scope>NUCLEOTIDE SEQUENCE</scope>
</reference>
<dbReference type="GO" id="GO:0016857">
    <property type="term" value="F:racemase and epimerase activity, acting on carbohydrates and derivatives"/>
    <property type="evidence" value="ECO:0007669"/>
    <property type="project" value="InterPro"/>
</dbReference>
<gene>
    <name evidence="3" type="ORF">CTOB1V02_LOCUS16225</name>
</gene>
<evidence type="ECO:0000256" key="1">
    <source>
        <dbReference type="ARBA" id="ARBA00022723"/>
    </source>
</evidence>
<feature type="non-terminal residue" evidence="3">
    <location>
        <position position="1"/>
    </location>
</feature>
<evidence type="ECO:0000256" key="2">
    <source>
        <dbReference type="ARBA" id="ARBA00023235"/>
    </source>
</evidence>
<evidence type="ECO:0000313" key="3">
    <source>
        <dbReference type="EMBL" id="CAD7238410.1"/>
    </source>
</evidence>
<dbReference type="Pfam" id="PF00834">
    <property type="entry name" value="Ribul_P_3_epim"/>
    <property type="match status" value="1"/>
</dbReference>
<dbReference type="PROSITE" id="PS01086">
    <property type="entry name" value="RIBUL_P_3_EPIMER_2"/>
    <property type="match status" value="1"/>
</dbReference>
<dbReference type="Pfam" id="PF13419">
    <property type="entry name" value="HAD_2"/>
    <property type="match status" value="1"/>
</dbReference>
<dbReference type="InterPro" id="IPR023214">
    <property type="entry name" value="HAD_sf"/>
</dbReference>
<dbReference type="AlphaFoldDB" id="A0A7R8X047"/>
<dbReference type="InterPro" id="IPR036412">
    <property type="entry name" value="HAD-like_sf"/>
</dbReference>
<name>A0A7R8X047_9CRUS</name>
<dbReference type="GO" id="GO:0046872">
    <property type="term" value="F:metal ion binding"/>
    <property type="evidence" value="ECO:0007669"/>
    <property type="project" value="UniProtKB-KW"/>
</dbReference>